<sequence>MQYRLGAKTALTTYEYDHNPGGITNNSDQQSRNNDRRSLVRGLPVLQWDVVSTRGYREHESRMVAVFNAPMCTSLAGRRVFPDPASPKSLPTANFLIYSSTTIKIEMYLRRS</sequence>
<dbReference type="EMBL" id="JAHFXS010000001">
    <property type="protein sequence ID" value="KAG9991600.1"/>
    <property type="molecule type" value="Genomic_DNA"/>
</dbReference>
<evidence type="ECO:0000313" key="3">
    <source>
        <dbReference type="Proteomes" id="UP000729357"/>
    </source>
</evidence>
<protein>
    <submittedName>
        <fullName evidence="2">Uncharacterized protein</fullName>
    </submittedName>
</protein>
<reference evidence="2" key="2">
    <citation type="submission" date="2021-08" db="EMBL/GenBank/DDBJ databases">
        <authorList>
            <person name="Gostincar C."/>
            <person name="Sun X."/>
            <person name="Song Z."/>
            <person name="Gunde-Cimerman N."/>
        </authorList>
    </citation>
    <scope>NUCLEOTIDE SEQUENCE</scope>
    <source>
        <strain evidence="2">EXF-9298</strain>
    </source>
</reference>
<name>A0A9P8K2M1_AURME</name>
<evidence type="ECO:0000313" key="2">
    <source>
        <dbReference type="EMBL" id="KAG9991600.1"/>
    </source>
</evidence>
<dbReference type="AlphaFoldDB" id="A0A9P8K2M1"/>
<evidence type="ECO:0000256" key="1">
    <source>
        <dbReference type="SAM" id="MobiDB-lite"/>
    </source>
</evidence>
<organism evidence="2 3">
    <name type="scientific">Aureobasidium melanogenum</name>
    <name type="common">Aureobasidium pullulans var. melanogenum</name>
    <dbReference type="NCBI Taxonomy" id="46634"/>
    <lineage>
        <taxon>Eukaryota</taxon>
        <taxon>Fungi</taxon>
        <taxon>Dikarya</taxon>
        <taxon>Ascomycota</taxon>
        <taxon>Pezizomycotina</taxon>
        <taxon>Dothideomycetes</taxon>
        <taxon>Dothideomycetidae</taxon>
        <taxon>Dothideales</taxon>
        <taxon>Saccotheciaceae</taxon>
        <taxon>Aureobasidium</taxon>
    </lineage>
</organism>
<gene>
    <name evidence="2" type="ORF">KCU98_g146</name>
</gene>
<comment type="caution">
    <text evidence="2">The sequence shown here is derived from an EMBL/GenBank/DDBJ whole genome shotgun (WGS) entry which is preliminary data.</text>
</comment>
<proteinExistence type="predicted"/>
<keyword evidence="3" id="KW-1185">Reference proteome</keyword>
<accession>A0A9P8K2M1</accession>
<feature type="region of interest" description="Disordered" evidence="1">
    <location>
        <begin position="15"/>
        <end position="35"/>
    </location>
</feature>
<feature type="compositionally biased region" description="Polar residues" evidence="1">
    <location>
        <begin position="22"/>
        <end position="32"/>
    </location>
</feature>
<dbReference type="Proteomes" id="UP000729357">
    <property type="component" value="Unassembled WGS sequence"/>
</dbReference>
<feature type="non-terminal residue" evidence="2">
    <location>
        <position position="112"/>
    </location>
</feature>
<reference evidence="2" key="1">
    <citation type="journal article" date="2021" name="J Fungi (Basel)">
        <title>Virulence traits and population genomics of the black yeast Aureobasidium melanogenum.</title>
        <authorList>
            <person name="Cernosa A."/>
            <person name="Sun X."/>
            <person name="Gostincar C."/>
            <person name="Fang C."/>
            <person name="Gunde-Cimerman N."/>
            <person name="Song Z."/>
        </authorList>
    </citation>
    <scope>NUCLEOTIDE SEQUENCE</scope>
    <source>
        <strain evidence="2">EXF-9298</strain>
    </source>
</reference>